<dbReference type="EMBL" id="FNPR01000001">
    <property type="protein sequence ID" value="SDY27295.1"/>
    <property type="molecule type" value="Genomic_DNA"/>
</dbReference>
<evidence type="ECO:0000313" key="1">
    <source>
        <dbReference type="EMBL" id="SDY27295.1"/>
    </source>
</evidence>
<sequence>MVIVGGDFDEVYADDLVGLGDVLEELQHFVVEEAAVARRACARRDGGAEGVDIKGDVDAGA</sequence>
<reference evidence="1 2" key="1">
    <citation type="submission" date="2016-10" db="EMBL/GenBank/DDBJ databases">
        <authorList>
            <person name="de Groot N.N."/>
        </authorList>
    </citation>
    <scope>NUCLEOTIDE SEQUENCE [LARGE SCALE GENOMIC DNA]</scope>
    <source>
        <strain evidence="1 2">DSM 24677</strain>
    </source>
</reference>
<dbReference type="Proteomes" id="UP000199026">
    <property type="component" value="Unassembled WGS sequence"/>
</dbReference>
<proteinExistence type="predicted"/>
<evidence type="ECO:0000313" key="2">
    <source>
        <dbReference type="Proteomes" id="UP000199026"/>
    </source>
</evidence>
<name>A0A1H3IIU3_9RHOB</name>
<protein>
    <submittedName>
        <fullName evidence="1">Uncharacterized protein</fullName>
    </submittedName>
</protein>
<dbReference type="AlphaFoldDB" id="A0A1H3IIU3"/>
<organism evidence="1 2">
    <name type="scientific">Lentibacter algarum</name>
    <dbReference type="NCBI Taxonomy" id="576131"/>
    <lineage>
        <taxon>Bacteria</taxon>
        <taxon>Pseudomonadati</taxon>
        <taxon>Pseudomonadota</taxon>
        <taxon>Alphaproteobacteria</taxon>
        <taxon>Rhodobacterales</taxon>
        <taxon>Roseobacteraceae</taxon>
        <taxon>Lentibacter</taxon>
    </lineage>
</organism>
<gene>
    <name evidence="1" type="ORF">SAMN05444486_1011088</name>
</gene>
<keyword evidence="2" id="KW-1185">Reference proteome</keyword>
<accession>A0A1H3IIU3</accession>